<dbReference type="PANTHER" id="PTHR42879">
    <property type="entry name" value="3-OXOACYL-(ACYL-CARRIER-PROTEIN) REDUCTASE"/>
    <property type="match status" value="1"/>
</dbReference>
<dbReference type="PANTHER" id="PTHR42879:SF2">
    <property type="entry name" value="3-OXOACYL-[ACYL-CARRIER-PROTEIN] REDUCTASE FABG"/>
    <property type="match status" value="1"/>
</dbReference>
<evidence type="ECO:0000256" key="1">
    <source>
        <dbReference type="ARBA" id="ARBA00006484"/>
    </source>
</evidence>
<dbReference type="InterPro" id="IPR002347">
    <property type="entry name" value="SDR_fam"/>
</dbReference>
<dbReference type="EMBL" id="AAGTQF010000114">
    <property type="protein sequence ID" value="EBR8574876.1"/>
    <property type="molecule type" value="Genomic_DNA"/>
</dbReference>
<comment type="caution">
    <text evidence="3">The sequence shown here is derived from an EMBL/GenBank/DDBJ whole genome shotgun (WGS) entry which is preliminary data.</text>
</comment>
<dbReference type="PRINTS" id="PR00081">
    <property type="entry name" value="GDHRDH"/>
</dbReference>
<organism evidence="3">
    <name type="scientific">Salmonella enterica subsp. enterica serovar Java</name>
    <dbReference type="NCBI Taxonomy" id="224729"/>
    <lineage>
        <taxon>Bacteria</taxon>
        <taxon>Pseudomonadati</taxon>
        <taxon>Pseudomonadota</taxon>
        <taxon>Gammaproteobacteria</taxon>
        <taxon>Enterobacterales</taxon>
        <taxon>Enterobacteriaceae</taxon>
        <taxon>Salmonella</taxon>
    </lineage>
</organism>
<sequence length="253" mass="27310">MNLQLRGRTALITGASEGIGQGMVRVLAHEGIKVVAVARRSERLQALADEVEQQQGAIRPLVITADVTDLKSLRELVEQAQQCAGTINILINAVGASRATGLYENDHVWNDAFALNFTPARLLTQALLPGMLAQKWGRVINISGSMEPRSMNAATAAKGALHLWAKGLACDVAAQGITVNTLQPGRINSQQIRERLYPSEAARQDCITQHIPIGYFGEPEDMAYLAAFLCSPLARYITGAVIPVDGGMHYFAH</sequence>
<dbReference type="Proteomes" id="UP000839708">
    <property type="component" value="Unassembled WGS sequence"/>
</dbReference>
<accession>A0A5U8KCI3</accession>
<evidence type="ECO:0000313" key="3">
    <source>
        <dbReference type="EMBL" id="EBR8574876.1"/>
    </source>
</evidence>
<dbReference type="InterPro" id="IPR036291">
    <property type="entry name" value="NAD(P)-bd_dom_sf"/>
</dbReference>
<gene>
    <name evidence="3" type="ORF">DOV67_25700</name>
</gene>
<reference evidence="3" key="1">
    <citation type="submission" date="2018-06" db="EMBL/GenBank/DDBJ databases">
        <authorList>
            <person name="Ashton P.M."/>
            <person name="Dallman T."/>
            <person name="Nair S."/>
            <person name="De Pinna E."/>
            <person name="Peters T."/>
            <person name="Grant K."/>
        </authorList>
    </citation>
    <scope>NUCLEOTIDE SEQUENCE [LARGE SCALE GENOMIC DNA]</scope>
    <source>
        <strain evidence="3">498895</strain>
    </source>
</reference>
<dbReference type="Gene3D" id="3.40.50.720">
    <property type="entry name" value="NAD(P)-binding Rossmann-like Domain"/>
    <property type="match status" value="1"/>
</dbReference>
<dbReference type="AlphaFoldDB" id="A0A5U8KCI3"/>
<dbReference type="FunFam" id="3.40.50.720:FF:000084">
    <property type="entry name" value="Short-chain dehydrogenase reductase"/>
    <property type="match status" value="1"/>
</dbReference>
<evidence type="ECO:0000256" key="2">
    <source>
        <dbReference type="ARBA" id="ARBA00072649"/>
    </source>
</evidence>
<proteinExistence type="inferred from homology"/>
<dbReference type="SUPFAM" id="SSF51735">
    <property type="entry name" value="NAD(P)-binding Rossmann-fold domains"/>
    <property type="match status" value="1"/>
</dbReference>
<dbReference type="InterPro" id="IPR050259">
    <property type="entry name" value="SDR"/>
</dbReference>
<name>A0A5U8KCI3_SALEB</name>
<protein>
    <recommendedName>
        <fullName evidence="2">Oxidoreductase UcpA</fullName>
    </recommendedName>
</protein>
<comment type="similarity">
    <text evidence="1">Belongs to the short-chain dehydrogenases/reductases (SDR) family.</text>
</comment>
<dbReference type="Pfam" id="PF13561">
    <property type="entry name" value="adh_short_C2"/>
    <property type="match status" value="1"/>
</dbReference>